<gene>
    <name evidence="1" type="ORF">L2E82_13363</name>
</gene>
<evidence type="ECO:0000313" key="1">
    <source>
        <dbReference type="EMBL" id="KAI3763476.1"/>
    </source>
</evidence>
<protein>
    <submittedName>
        <fullName evidence="1">Uncharacterized protein</fullName>
    </submittedName>
</protein>
<proteinExistence type="predicted"/>
<dbReference type="EMBL" id="CM042011">
    <property type="protein sequence ID" value="KAI3763476.1"/>
    <property type="molecule type" value="Genomic_DNA"/>
</dbReference>
<dbReference type="Proteomes" id="UP001055811">
    <property type="component" value="Linkage Group LG03"/>
</dbReference>
<organism evidence="1 2">
    <name type="scientific">Cichorium intybus</name>
    <name type="common">Chicory</name>
    <dbReference type="NCBI Taxonomy" id="13427"/>
    <lineage>
        <taxon>Eukaryota</taxon>
        <taxon>Viridiplantae</taxon>
        <taxon>Streptophyta</taxon>
        <taxon>Embryophyta</taxon>
        <taxon>Tracheophyta</taxon>
        <taxon>Spermatophyta</taxon>
        <taxon>Magnoliopsida</taxon>
        <taxon>eudicotyledons</taxon>
        <taxon>Gunneridae</taxon>
        <taxon>Pentapetalae</taxon>
        <taxon>asterids</taxon>
        <taxon>campanulids</taxon>
        <taxon>Asterales</taxon>
        <taxon>Asteraceae</taxon>
        <taxon>Cichorioideae</taxon>
        <taxon>Cichorieae</taxon>
        <taxon>Cichoriinae</taxon>
        <taxon>Cichorium</taxon>
    </lineage>
</organism>
<sequence>MQSLSGSHYTSKLSFNSTSLKKMKIFVRASFFLLIPCFVVAFYNLSLPLLFFIISLLSLSPFFANVWLVPGGFAWRKPYLNPSKIPGPIGWPFLGILPEMGAHAHRKLASMAISMGATRLMIFSLGTVRVVITSHPETAKEILCGSAFSDRPVKESASLLMFERAIGFAPSGKYWRHLRKIVAQHMFSPKRVLSLECLRHRVCEEMMAKVLADMSEKKVVELRGIFQKGSLINVIESVFGSGLGYEKEEELGFMVKQGYELIGEFQWGDYFPIRVLDFTGVKRRCQKLTLKVKSLVGQIVEERRRDGGGINNGRNDFLSVLLSLAKDDQLTDADMVAVLWEMIFRGVDTVAILLEWIMARMVLHQDIQAKAQEEIEEHVGNHRPVQDSDIPNLVYVQAIVKEVLRLHPPGPLLSWARLATHDVQLGKFFVPAGTTAMVNMWAITHDPSIWKNPLDFNPERFMEEDFPIMGSDLRLAPFGSGRRVCPGKSLGLATTHLWLARLLQQYKWLPIPSTKVDLSECLKLSLELQTPLTCRALVR</sequence>
<keyword evidence="2" id="KW-1185">Reference proteome</keyword>
<name>A0ACB9EXN9_CICIN</name>
<reference evidence="1 2" key="2">
    <citation type="journal article" date="2022" name="Mol. Ecol. Resour.">
        <title>The genomes of chicory, endive, great burdock and yacon provide insights into Asteraceae paleo-polyploidization history and plant inulin production.</title>
        <authorList>
            <person name="Fan W."/>
            <person name="Wang S."/>
            <person name="Wang H."/>
            <person name="Wang A."/>
            <person name="Jiang F."/>
            <person name="Liu H."/>
            <person name="Zhao H."/>
            <person name="Xu D."/>
            <person name="Zhang Y."/>
        </authorList>
    </citation>
    <scope>NUCLEOTIDE SEQUENCE [LARGE SCALE GENOMIC DNA]</scope>
    <source>
        <strain evidence="2">cv. Punajuju</strain>
        <tissue evidence="1">Leaves</tissue>
    </source>
</reference>
<comment type="caution">
    <text evidence="1">The sequence shown here is derived from an EMBL/GenBank/DDBJ whole genome shotgun (WGS) entry which is preliminary data.</text>
</comment>
<evidence type="ECO:0000313" key="2">
    <source>
        <dbReference type="Proteomes" id="UP001055811"/>
    </source>
</evidence>
<accession>A0ACB9EXN9</accession>
<reference evidence="2" key="1">
    <citation type="journal article" date="2022" name="Mol. Ecol. Resour.">
        <title>The genomes of chicory, endive, great burdock and yacon provide insights into Asteraceae palaeo-polyploidization history and plant inulin production.</title>
        <authorList>
            <person name="Fan W."/>
            <person name="Wang S."/>
            <person name="Wang H."/>
            <person name="Wang A."/>
            <person name="Jiang F."/>
            <person name="Liu H."/>
            <person name="Zhao H."/>
            <person name="Xu D."/>
            <person name="Zhang Y."/>
        </authorList>
    </citation>
    <scope>NUCLEOTIDE SEQUENCE [LARGE SCALE GENOMIC DNA]</scope>
    <source>
        <strain evidence="2">cv. Punajuju</strain>
    </source>
</reference>